<evidence type="ECO:0000313" key="13">
    <source>
        <dbReference type="EMBL" id="KAH7425674.1"/>
    </source>
</evidence>
<dbReference type="SUPFAM" id="SSF48371">
    <property type="entry name" value="ARM repeat"/>
    <property type="match status" value="2"/>
</dbReference>
<dbReference type="InterPro" id="IPR044748">
    <property type="entry name" value="Trm3/TARBP1_C"/>
</dbReference>
<organism evidence="13 14">
    <name type="scientific">Ceratopteris richardii</name>
    <name type="common">Triangle waterfern</name>
    <dbReference type="NCBI Taxonomy" id="49495"/>
    <lineage>
        <taxon>Eukaryota</taxon>
        <taxon>Viridiplantae</taxon>
        <taxon>Streptophyta</taxon>
        <taxon>Embryophyta</taxon>
        <taxon>Tracheophyta</taxon>
        <taxon>Polypodiopsida</taxon>
        <taxon>Polypodiidae</taxon>
        <taxon>Polypodiales</taxon>
        <taxon>Pteridineae</taxon>
        <taxon>Pteridaceae</taxon>
        <taxon>Parkerioideae</taxon>
        <taxon>Ceratopteris</taxon>
    </lineage>
</organism>
<dbReference type="InterPro" id="IPR001537">
    <property type="entry name" value="SpoU_MeTrfase"/>
</dbReference>
<dbReference type="PROSITE" id="PS50077">
    <property type="entry name" value="HEAT_REPEAT"/>
    <property type="match status" value="1"/>
</dbReference>
<evidence type="ECO:0000256" key="11">
    <source>
        <dbReference type="PROSITE-ProRule" id="PRU00103"/>
    </source>
</evidence>
<dbReference type="FunFam" id="3.40.1280.10:FF:000010">
    <property type="entry name" value="probable methyltransferase TARBP1"/>
    <property type="match status" value="1"/>
</dbReference>
<proteinExistence type="predicted"/>
<evidence type="ECO:0000313" key="14">
    <source>
        <dbReference type="Proteomes" id="UP000825935"/>
    </source>
</evidence>
<protein>
    <recommendedName>
        <fullName evidence="9">tRNA (guanosine(18)-2'-O)-methyltransferase TARBP1</fullName>
        <ecNumber evidence="8">2.1.1.34</ecNumber>
    </recommendedName>
    <alternativeName>
        <fullName evidence="10">TAR RNA-binding protein 1</fullName>
    </alternativeName>
</protein>
<dbReference type="SUPFAM" id="SSF75217">
    <property type="entry name" value="alpha/beta knot"/>
    <property type="match status" value="1"/>
</dbReference>
<accession>A0A8T2TWC4</accession>
<keyword evidence="14" id="KW-1185">Reference proteome</keyword>
<keyword evidence="5" id="KW-0007">Acetylation</keyword>
<evidence type="ECO:0000256" key="10">
    <source>
        <dbReference type="ARBA" id="ARBA00093656"/>
    </source>
</evidence>
<dbReference type="Gene3D" id="3.40.1280.10">
    <property type="match status" value="1"/>
</dbReference>
<dbReference type="Proteomes" id="UP000825935">
    <property type="component" value="Chromosome 11"/>
</dbReference>
<dbReference type="GO" id="GO:0141100">
    <property type="term" value="F:tRNA (guanine(18)-2'-O)-methyltransferase activity"/>
    <property type="evidence" value="ECO:0007669"/>
    <property type="project" value="UniProtKB-EC"/>
</dbReference>
<dbReference type="PANTHER" id="PTHR12029">
    <property type="entry name" value="RNA METHYLTRANSFERASE"/>
    <property type="match status" value="1"/>
</dbReference>
<dbReference type="EMBL" id="CM035416">
    <property type="protein sequence ID" value="KAH7425673.1"/>
    <property type="molecule type" value="Genomic_DNA"/>
</dbReference>
<evidence type="ECO:0000256" key="2">
    <source>
        <dbReference type="ARBA" id="ARBA00022679"/>
    </source>
</evidence>
<keyword evidence="4" id="KW-0694">RNA-binding</keyword>
<dbReference type="EMBL" id="CM035416">
    <property type="protein sequence ID" value="KAH7425674.1"/>
    <property type="molecule type" value="Genomic_DNA"/>
</dbReference>
<dbReference type="InterPro" id="IPR016024">
    <property type="entry name" value="ARM-type_fold"/>
</dbReference>
<evidence type="ECO:0000256" key="5">
    <source>
        <dbReference type="ARBA" id="ARBA00022990"/>
    </source>
</evidence>
<dbReference type="GO" id="GO:0003723">
    <property type="term" value="F:RNA binding"/>
    <property type="evidence" value="ECO:0007669"/>
    <property type="project" value="UniProtKB-KW"/>
</dbReference>
<keyword evidence="2" id="KW-0808">Transferase</keyword>
<comment type="catalytic activity">
    <reaction evidence="6">
        <text>guanosine(18) in tRNA + S-adenosyl-L-methionine = 2'-O-methylguanosine(18) in tRNA + S-adenosyl-L-homocysteine + H(+)</text>
        <dbReference type="Rhea" id="RHEA:20077"/>
        <dbReference type="Rhea" id="RHEA-COMP:10190"/>
        <dbReference type="Rhea" id="RHEA-COMP:10192"/>
        <dbReference type="ChEBI" id="CHEBI:15378"/>
        <dbReference type="ChEBI" id="CHEBI:57856"/>
        <dbReference type="ChEBI" id="CHEBI:59789"/>
        <dbReference type="ChEBI" id="CHEBI:74269"/>
        <dbReference type="ChEBI" id="CHEBI:74445"/>
        <dbReference type="EC" id="2.1.1.34"/>
    </reaction>
    <physiologicalReaction direction="left-to-right" evidence="6">
        <dbReference type="Rhea" id="RHEA:20078"/>
    </physiologicalReaction>
</comment>
<feature type="repeat" description="HEAT" evidence="11">
    <location>
        <begin position="1250"/>
        <end position="1288"/>
    </location>
</feature>
<sequence>MTMVSSLLKAVIEIAKVVPCQALPPAIDALLLATSTPSTLLISSVVDHLSQFLDELALSGKDLGDEEDLLTALMSVIVHLYEISDNVEHLLPSILWTVFVPLLQISRVSTTALCNNVIQALADVFSSKEAWGYAEESLFPYFLKTIDASLERDKGGEINSERGNSYSAPIFSSDNKKVCFEPVALHVVCHVLAALLLKISHLIEIKPLGEECPSSSLEETFCMNLILKFFHPILSLISKTSHDGERQCAISIFLPPALRILYKLKARVLTEQMEQIYRDLWTVLLALFVRGCIHRQDAYSALLVSIGFLLSSPCANNLAGENEMKQNSFSILDDMELWNILKSGMVDSDPLTRKRALQTLKEVLNLGPLCQSTKFQSQTDSRVSTSSFPHLLTKRDTYAAQEARSLGLWNHETEHWKAFFLLYDMLEEYGTHLVEAAWKHQIGVLLPTLCGEDDKVQASHDPVLMGKCYLQNLETSIWWMTVLWERGFAHDNPQVRRLILQSFIELDWVKIPNLGEIVPEKFILGALASALNDPIHHKDFGVKGTYSSEMAAAATSFFNLYAMSLGVRDRTNFVIKMAGDSCVRPLCRQGFMTLIMCLDAVASTPADEKDNTTSTADVSLNSDRQSVTAPLTISVIDSLGVLVEESKKHFNPKYRLKVCYHLLRAARSVVMLQELPYRKFFWFLSLFPLEFIGSRGKLHQDLWAWLISGFYKIDPLSSSGFQTWMTEGLLHRAETFIKPTPNMTDSVTDEDVKAWTQEADKWAKITSLGFLESNNVSRLMVFLRDHTVGIYQRAYNSTCIPEKLLILLVSIIKMFHCFPKDCQPSNYMSQGMERQCTSSPFDIIAANLKSIISLNMDEFLAHAQRVSSVFWDDEVHSDAALPSSVINKLGGRSQRRLPLTVASNVLKAVVSITTVAECISWMLENNSSRISDSSIYFVWEFTWKSVTMKKAKQETKAEIQLSMYEALAPVLKALALSASPHVMSLVNRAVIFGDLQNESILDIITLKFTEAINQLLYGHVLARSRRAVLSVHKWCCLEGLLSIPKWRMTQIDHSERLDICALSDSILKTILVDAISSLESASDDNMLPVLRCLRWLLHWGILSRIDSYEADGESRKVVEVVWSLVRAAWAAIADSNKRRVGLISAFLSAIIHPNIFYQVTMHESNGDAGPLKWLLVNIFKLGSRSPRTMRLTAMHVSGMWLKYPNIVQYYVKELKLLSLHGGESVDEELDGQVSENLEAAREYSFLTQSLDPELVEEFRNSEQYVRVTVAVLLHKLAEIVERDQGSDEVEKRKAANSISVCGKELLLDMLDSLAYDKEMSKELYKKKSAIHRRKVRAWQMLCILSRFVQDEMIEQVMDVLEICLFRNNLPSVRQYGEIFGVQLCLRFPRLIKERIVGKLVDYNLKTQALASYVFISVNVLMHASTEELQNELVEEIVPAVVPYLTTHHHPLRSFSQILIHEVLLRIMKRAQDVEDKKESEIWSLEKRCLKSIALFLDENAECRRIRMAVGKFLSSFDPVAASTPRGLFSLRGGGEEDQSKPLDDIPFECAPVALMEHVSSFLNEARDGLRQSMAADDHEIYMEGLTGHYKPPPYPGAESKLTAEGVADFQKKMASLRFSDTSSIDSDGTNLKNKVPEGNLTISDFEKDEELLLNTMHTRIEDLERMRGNRQELIVVASLLGRIPNVAGLVRTCEVFKASSLVLADASILKDRQFQLISVTAEMWLPIKEVPESGLEEYLAVKVKEGFMIIGLEQTAKSVSLDKFNFPKKTVLVLGKEKEGIPINILQSLDACVEIPQLGVIRSLNVHVSGAIAIWEYTRQILNKCS</sequence>
<dbReference type="CDD" id="cd18091">
    <property type="entry name" value="SpoU-like_TRM3-like"/>
    <property type="match status" value="1"/>
</dbReference>
<feature type="domain" description="tRNA/rRNA methyltransferase SpoU type" evidence="12">
    <location>
        <begin position="1673"/>
        <end position="1814"/>
    </location>
</feature>
<gene>
    <name evidence="13" type="ORF">KP509_11G065800</name>
</gene>
<evidence type="ECO:0000256" key="8">
    <source>
        <dbReference type="ARBA" id="ARBA00093594"/>
    </source>
</evidence>
<evidence type="ECO:0000259" key="12">
    <source>
        <dbReference type="Pfam" id="PF00588"/>
    </source>
</evidence>
<keyword evidence="1" id="KW-0489">Methyltransferase</keyword>
<reference evidence="13" key="1">
    <citation type="submission" date="2021-08" db="EMBL/GenBank/DDBJ databases">
        <title>WGS assembly of Ceratopteris richardii.</title>
        <authorList>
            <person name="Marchant D.B."/>
            <person name="Chen G."/>
            <person name="Jenkins J."/>
            <person name="Shu S."/>
            <person name="Leebens-Mack J."/>
            <person name="Grimwood J."/>
            <person name="Schmutz J."/>
            <person name="Soltis P."/>
            <person name="Soltis D."/>
            <person name="Chen Z.-H."/>
        </authorList>
    </citation>
    <scope>NUCLEOTIDE SEQUENCE</scope>
    <source>
        <strain evidence="13">Whitten #5841</strain>
        <tissue evidence="13">Leaf</tissue>
    </source>
</reference>
<evidence type="ECO:0000256" key="6">
    <source>
        <dbReference type="ARBA" id="ARBA00093266"/>
    </source>
</evidence>
<dbReference type="InterPro" id="IPR045330">
    <property type="entry name" value="TRM3/TARBP1"/>
</dbReference>
<comment type="caution">
    <text evidence="13">The sequence shown here is derived from an EMBL/GenBank/DDBJ whole genome shotgun (WGS) entry which is preliminary data.</text>
</comment>
<dbReference type="InterPro" id="IPR021133">
    <property type="entry name" value="HEAT_type_2"/>
</dbReference>
<dbReference type="InterPro" id="IPR029026">
    <property type="entry name" value="tRNA_m1G_MTases_N"/>
</dbReference>
<evidence type="ECO:0000256" key="7">
    <source>
        <dbReference type="ARBA" id="ARBA00093361"/>
    </source>
</evidence>
<dbReference type="InterPro" id="IPR029028">
    <property type="entry name" value="Alpha/beta_knot_MTases"/>
</dbReference>
<dbReference type="OMA" id="GQEMAKC"/>
<dbReference type="Pfam" id="PF00588">
    <property type="entry name" value="SpoU_methylase"/>
    <property type="match status" value="1"/>
</dbReference>
<dbReference type="GO" id="GO:0030488">
    <property type="term" value="P:tRNA methylation"/>
    <property type="evidence" value="ECO:0007669"/>
    <property type="project" value="InterPro"/>
</dbReference>
<evidence type="ECO:0000256" key="9">
    <source>
        <dbReference type="ARBA" id="ARBA00093636"/>
    </source>
</evidence>
<evidence type="ECO:0000256" key="1">
    <source>
        <dbReference type="ARBA" id="ARBA00022603"/>
    </source>
</evidence>
<dbReference type="EC" id="2.1.1.34" evidence="8"/>
<evidence type="ECO:0000256" key="3">
    <source>
        <dbReference type="ARBA" id="ARBA00022691"/>
    </source>
</evidence>
<dbReference type="OrthoDB" id="241340at2759"/>
<dbReference type="PANTHER" id="PTHR12029:SF11">
    <property type="entry name" value="METHYLTRANSFERASE TARBP1-RELATED"/>
    <property type="match status" value="1"/>
</dbReference>
<comment type="function">
    <text evidence="7">S-adenosyl-L-methionine-dependent 2'-O-ribose methyltransferase that catalyzes the formation of 2'-O-methylguanosine at position 18 (Gm18) in a subset of tRNA. Selectively mediates Gm18 methylation of tRNAGln-TTG/CTG and tRNASer-TGA/GCT. Gm18 modification can enhance the stability of modified tRNAs.</text>
</comment>
<name>A0A8T2TWC4_CERRI</name>
<evidence type="ECO:0000256" key="4">
    <source>
        <dbReference type="ARBA" id="ARBA00022884"/>
    </source>
</evidence>
<keyword evidence="3" id="KW-0949">S-adenosyl-L-methionine</keyword>